<sequence>MKTNFKKFLLLIATAAFVVSCNKDDDNPNTANNGIQDGDETGIDCGGSTGVICTVNDVLEGELTGEKTLDASITYKLTSSYIIKSGGKLTIPAGTVIKATGGTSAYIAVSQGGQIFVNGTSSSPVVMTSGEASPAPGNWGGLVIAGNAPTNKGTAVTSEVGGLSYGGTNAADNSGSIRYLRVEYTGAIFTADKEFNGISLFGVGSGTTFEYVQSYNGSDDGIEFFGGTVTGKYLVSTNSEDDGIDFADGWQGNGENWYITGAAKAGIEGSNNGDNGAITPMTTTTLENITVVGPVTEGALYFKEGGGKFTIDNFYASGVNLGVKVKDTDTDAAARIEANDLKITKLQFANTDASLVKTDYTGANQSFFTEGVATGAGSGAAAPDWTAGWTKGLSNSAAASENLQGDITSDITLNASVEYLLSSALVIKDGGKLTIPAGTVIKASGGTSAYIAVSQGGQIFINGTATNPVVMTSAKANPASGDWGGLVLAGKAPTNKGTAVTSEVGSLAYGGNLPEDSSGSITYLRVEYTGAIFTADKEFNGVSLFGVGSGTTFEYVQSYNGSDDGIEFFGGTVTGKYLVSTNSEDDGIDFADGWQGNGENWYITGAAKAGIEGSNNGDNGAITPLTTTTLKNLTVVGPVTEGALYFKEGGGKFTIENFYTSGINLGIKVKNTDTDAAARIEANDLKITNIQFDATVSGFLVTDYAGANQSFYTQATNTGAGNGAAAPSWTTGWTRF</sequence>
<dbReference type="SMART" id="SM00710">
    <property type="entry name" value="PbH1"/>
    <property type="match status" value="5"/>
</dbReference>
<keyword evidence="2" id="KW-1185">Reference proteome</keyword>
<evidence type="ECO:0000313" key="2">
    <source>
        <dbReference type="Proteomes" id="UP000192360"/>
    </source>
</evidence>
<evidence type="ECO:0008006" key="3">
    <source>
        <dbReference type="Google" id="ProtNLM"/>
    </source>
</evidence>
<protein>
    <recommendedName>
        <fullName evidence="3">Lipoprotein</fullName>
    </recommendedName>
</protein>
<accession>A0A1W1Z784</accession>
<organism evidence="1 2">
    <name type="scientific">Cellulophaga tyrosinoxydans</name>
    <dbReference type="NCBI Taxonomy" id="504486"/>
    <lineage>
        <taxon>Bacteria</taxon>
        <taxon>Pseudomonadati</taxon>
        <taxon>Bacteroidota</taxon>
        <taxon>Flavobacteriia</taxon>
        <taxon>Flavobacteriales</taxon>
        <taxon>Flavobacteriaceae</taxon>
        <taxon>Cellulophaga</taxon>
    </lineage>
</organism>
<dbReference type="PANTHER" id="PTHR41339:SF1">
    <property type="entry name" value="SECRETED PROTEIN"/>
    <property type="match status" value="1"/>
</dbReference>
<dbReference type="InterPro" id="IPR011050">
    <property type="entry name" value="Pectin_lyase_fold/virulence"/>
</dbReference>
<dbReference type="STRING" id="504486.SAMN05660703_1231"/>
<dbReference type="RefSeq" id="WP_200810819.1">
    <property type="nucleotide sequence ID" value="NZ_FWXO01000001.1"/>
</dbReference>
<dbReference type="AlphaFoldDB" id="A0A1W1Z784"/>
<proteinExistence type="predicted"/>
<gene>
    <name evidence="1" type="ORF">SAMN05660703_1231</name>
</gene>
<dbReference type="PANTHER" id="PTHR41339">
    <property type="entry name" value="LIPL48"/>
    <property type="match status" value="1"/>
</dbReference>
<dbReference type="Proteomes" id="UP000192360">
    <property type="component" value="Unassembled WGS sequence"/>
</dbReference>
<reference evidence="1 2" key="1">
    <citation type="submission" date="2017-04" db="EMBL/GenBank/DDBJ databases">
        <authorList>
            <person name="Afonso C.L."/>
            <person name="Miller P.J."/>
            <person name="Scott M.A."/>
            <person name="Spackman E."/>
            <person name="Goraichik I."/>
            <person name="Dimitrov K.M."/>
            <person name="Suarez D.L."/>
            <person name="Swayne D.E."/>
        </authorList>
    </citation>
    <scope>NUCLEOTIDE SEQUENCE [LARGE SCALE GENOMIC DNA]</scope>
    <source>
        <strain evidence="1 2">DSM 21164</strain>
    </source>
</reference>
<dbReference type="InterPro" id="IPR006626">
    <property type="entry name" value="PbH1"/>
</dbReference>
<dbReference type="EMBL" id="FWXO01000001">
    <property type="protein sequence ID" value="SMC44254.1"/>
    <property type="molecule type" value="Genomic_DNA"/>
</dbReference>
<dbReference type="PROSITE" id="PS51257">
    <property type="entry name" value="PROKAR_LIPOPROTEIN"/>
    <property type="match status" value="1"/>
</dbReference>
<evidence type="ECO:0000313" key="1">
    <source>
        <dbReference type="EMBL" id="SMC44254.1"/>
    </source>
</evidence>
<dbReference type="SUPFAM" id="SSF51126">
    <property type="entry name" value="Pectin lyase-like"/>
    <property type="match status" value="2"/>
</dbReference>
<name>A0A1W1Z784_9FLAO</name>